<evidence type="ECO:0000313" key="3">
    <source>
        <dbReference type="Proteomes" id="UP000199691"/>
    </source>
</evidence>
<keyword evidence="1" id="KW-0812">Transmembrane</keyword>
<reference evidence="3" key="1">
    <citation type="submission" date="2016-10" db="EMBL/GenBank/DDBJ databases">
        <authorList>
            <person name="Varghese N."/>
            <person name="Submissions S."/>
        </authorList>
    </citation>
    <scope>NUCLEOTIDE SEQUENCE [LARGE SCALE GENOMIC DNA]</scope>
    <source>
        <strain evidence="3">CGMCC 4.6609</strain>
    </source>
</reference>
<dbReference type="AlphaFoldDB" id="A0A1H0UKC7"/>
<name>A0A1H0UKC7_9PSEU</name>
<organism evidence="2 3">
    <name type="scientific">Lentzea jiangxiensis</name>
    <dbReference type="NCBI Taxonomy" id="641025"/>
    <lineage>
        <taxon>Bacteria</taxon>
        <taxon>Bacillati</taxon>
        <taxon>Actinomycetota</taxon>
        <taxon>Actinomycetes</taxon>
        <taxon>Pseudonocardiales</taxon>
        <taxon>Pseudonocardiaceae</taxon>
        <taxon>Lentzea</taxon>
    </lineage>
</organism>
<protein>
    <submittedName>
        <fullName evidence="2">Uncharacterized protein</fullName>
    </submittedName>
</protein>
<proteinExistence type="predicted"/>
<keyword evidence="1" id="KW-0472">Membrane</keyword>
<keyword evidence="1" id="KW-1133">Transmembrane helix</keyword>
<dbReference type="RefSeq" id="WP_090100926.1">
    <property type="nucleotide sequence ID" value="NZ_FNIX01000012.1"/>
</dbReference>
<keyword evidence="3" id="KW-1185">Reference proteome</keyword>
<feature type="transmembrane region" description="Helical" evidence="1">
    <location>
        <begin position="38"/>
        <end position="63"/>
    </location>
</feature>
<sequence length="74" mass="8298">MEFKTEGYWVSVETGGSATPYICIAFAMWVLVCSHRDSILVVSLRIALLATAKLLKVFATAITPRRPRRSQRRG</sequence>
<dbReference type="EMBL" id="FNIX01000012">
    <property type="protein sequence ID" value="SDP66428.1"/>
    <property type="molecule type" value="Genomic_DNA"/>
</dbReference>
<dbReference type="Proteomes" id="UP000199691">
    <property type="component" value="Unassembled WGS sequence"/>
</dbReference>
<gene>
    <name evidence="2" type="ORF">SAMN05421507_11263</name>
</gene>
<dbReference type="STRING" id="641025.SAMN05421507_11263"/>
<accession>A0A1H0UKC7</accession>
<evidence type="ECO:0000256" key="1">
    <source>
        <dbReference type="SAM" id="Phobius"/>
    </source>
</evidence>
<feature type="transmembrane region" description="Helical" evidence="1">
    <location>
        <begin position="7"/>
        <end position="32"/>
    </location>
</feature>
<evidence type="ECO:0000313" key="2">
    <source>
        <dbReference type="EMBL" id="SDP66428.1"/>
    </source>
</evidence>